<feature type="transmembrane region" description="Helical" evidence="1">
    <location>
        <begin position="36"/>
        <end position="55"/>
    </location>
</feature>
<keyword evidence="1" id="KW-0812">Transmembrane</keyword>
<organism evidence="2">
    <name type="scientific">hydrothermal vent metagenome</name>
    <dbReference type="NCBI Taxonomy" id="652676"/>
    <lineage>
        <taxon>unclassified sequences</taxon>
        <taxon>metagenomes</taxon>
        <taxon>ecological metagenomes</taxon>
    </lineage>
</organism>
<name>A0A3B0ZM65_9ZZZZ</name>
<keyword evidence="1" id="KW-1133">Transmembrane helix</keyword>
<dbReference type="AlphaFoldDB" id="A0A3B0ZM65"/>
<accession>A0A3B0ZM65</accession>
<reference evidence="2" key="1">
    <citation type="submission" date="2018-06" db="EMBL/GenBank/DDBJ databases">
        <authorList>
            <person name="Zhirakovskaya E."/>
        </authorList>
    </citation>
    <scope>NUCLEOTIDE SEQUENCE</scope>
</reference>
<keyword evidence="1" id="KW-0472">Membrane</keyword>
<gene>
    <name evidence="2" type="ORF">MNBD_GAMMA12-3683</name>
</gene>
<feature type="transmembrane region" description="Helical" evidence="1">
    <location>
        <begin position="61"/>
        <end position="83"/>
    </location>
</feature>
<sequence length="126" mass="14283">MLDYLQSPLNQFIIYIVLMIMLLLVKRLYAPTVILGGTYIIVLWMFLAALSGISSSVDWSYFYYLIIALFVAYAFLWFFAWVADRWGPAYNSEGAIALLIPLVLSGLILIPIMVLKGAIQVVSYFV</sequence>
<evidence type="ECO:0000313" key="2">
    <source>
        <dbReference type="EMBL" id="VAW82454.1"/>
    </source>
</evidence>
<feature type="transmembrane region" description="Helical" evidence="1">
    <location>
        <begin position="95"/>
        <end position="119"/>
    </location>
</feature>
<proteinExistence type="predicted"/>
<dbReference type="EMBL" id="UOFL01000248">
    <property type="protein sequence ID" value="VAW82454.1"/>
    <property type="molecule type" value="Genomic_DNA"/>
</dbReference>
<protein>
    <submittedName>
        <fullName evidence="2">Uncharacterized protein</fullName>
    </submittedName>
</protein>
<evidence type="ECO:0000256" key="1">
    <source>
        <dbReference type="SAM" id="Phobius"/>
    </source>
</evidence>
<feature type="transmembrane region" description="Helical" evidence="1">
    <location>
        <begin position="12"/>
        <end position="29"/>
    </location>
</feature>